<dbReference type="PANTHER" id="PTHR38340">
    <property type="entry name" value="S-LAYER PROTEIN"/>
    <property type="match status" value="1"/>
</dbReference>
<accession>A0A2W5NCY5</accession>
<evidence type="ECO:0000256" key="3">
    <source>
        <dbReference type="ARBA" id="ARBA00022525"/>
    </source>
</evidence>
<name>A0A2W5NCY5_RHOSU</name>
<sequence length="449" mass="45242">MANYPTNGDDVIYPGIRDVSVDGLGGDDHIVASRSGQRLYGNTGDDRLATDLWFYIDTAGGAVGAAYQNGGAGADLLEVSMRFEDTYHTQPAVDFSAEMAGGAGADQLSLEMIADAADMSATMSGGDGDDLIVASMSSALAATSGNSAHVISASGGAGNDVIRLSSTTGPSVYDAFGATLSATGGAGADTLVATTYGSILLDAASAVTLDGGSGADVLRATVELRSEYGVDGDVHLIGGDGNDRMNAVTLAYADHPAARNLLDGGDGNDTMKAVMALLTPDYFSQSGNVENRLNGGAGNDTLTGEIQNSLATGVWRSVVDGGAGADTLRVIGGQDNVLRGGPGQDQMWGGDGADRFVFLALGDSTQAARDSILGFGAGDRIGVAAIDAGAASGDQAFDFTGTSGGAGDLWVVTRVDDAVVIAETELGQRLVVRVADAAGHDWTAGDFLL</sequence>
<dbReference type="SUPFAM" id="SSF51120">
    <property type="entry name" value="beta-Roll"/>
    <property type="match status" value="2"/>
</dbReference>
<dbReference type="InterPro" id="IPR013858">
    <property type="entry name" value="Peptidase_M10B_C"/>
</dbReference>
<dbReference type="PRINTS" id="PR00313">
    <property type="entry name" value="CABNDNGRPT"/>
</dbReference>
<protein>
    <recommendedName>
        <fullName evidence="5">Peptidase M10 serralysin C-terminal domain-containing protein</fullName>
    </recommendedName>
</protein>
<dbReference type="Proteomes" id="UP000249185">
    <property type="component" value="Unassembled WGS sequence"/>
</dbReference>
<dbReference type="Gene3D" id="2.150.10.10">
    <property type="entry name" value="Serralysin-like metalloprotease, C-terminal"/>
    <property type="match status" value="2"/>
</dbReference>
<dbReference type="Pfam" id="PF08548">
    <property type="entry name" value="Peptidase_M10_C"/>
    <property type="match status" value="1"/>
</dbReference>
<dbReference type="GO" id="GO:0005615">
    <property type="term" value="C:extracellular space"/>
    <property type="evidence" value="ECO:0007669"/>
    <property type="project" value="InterPro"/>
</dbReference>
<dbReference type="PANTHER" id="PTHR38340:SF1">
    <property type="entry name" value="S-LAYER PROTEIN"/>
    <property type="match status" value="1"/>
</dbReference>
<gene>
    <name evidence="6" type="ORF">DI556_04175</name>
</gene>
<evidence type="ECO:0000256" key="1">
    <source>
        <dbReference type="ARBA" id="ARBA00001913"/>
    </source>
</evidence>
<keyword evidence="3" id="KW-0964">Secreted</keyword>
<dbReference type="InterPro" id="IPR011049">
    <property type="entry name" value="Serralysin-like_metalloprot_C"/>
</dbReference>
<dbReference type="EMBL" id="QFPW01000002">
    <property type="protein sequence ID" value="PZQ51372.1"/>
    <property type="molecule type" value="Genomic_DNA"/>
</dbReference>
<dbReference type="InterPro" id="IPR001343">
    <property type="entry name" value="Hemolysn_Ca-bd"/>
</dbReference>
<keyword evidence="4" id="KW-0677">Repeat</keyword>
<feature type="domain" description="Peptidase M10 serralysin C-terminal" evidence="5">
    <location>
        <begin position="289"/>
        <end position="402"/>
    </location>
</feature>
<evidence type="ECO:0000256" key="4">
    <source>
        <dbReference type="ARBA" id="ARBA00022737"/>
    </source>
</evidence>
<dbReference type="AlphaFoldDB" id="A0A2W5NCY5"/>
<dbReference type="Pfam" id="PF00353">
    <property type="entry name" value="HemolysinCabind"/>
    <property type="match status" value="6"/>
</dbReference>
<proteinExistence type="predicted"/>
<comment type="subcellular location">
    <subcellularLocation>
        <location evidence="2">Secreted</location>
    </subcellularLocation>
</comment>
<evidence type="ECO:0000256" key="2">
    <source>
        <dbReference type="ARBA" id="ARBA00004613"/>
    </source>
</evidence>
<evidence type="ECO:0000313" key="6">
    <source>
        <dbReference type="EMBL" id="PZQ51372.1"/>
    </source>
</evidence>
<organism evidence="6 7">
    <name type="scientific">Rhodovulum sulfidophilum</name>
    <name type="common">Rhodobacter sulfidophilus</name>
    <dbReference type="NCBI Taxonomy" id="35806"/>
    <lineage>
        <taxon>Bacteria</taxon>
        <taxon>Pseudomonadati</taxon>
        <taxon>Pseudomonadota</taxon>
        <taxon>Alphaproteobacteria</taxon>
        <taxon>Rhodobacterales</taxon>
        <taxon>Paracoccaceae</taxon>
        <taxon>Rhodovulum</taxon>
    </lineage>
</organism>
<evidence type="ECO:0000259" key="5">
    <source>
        <dbReference type="Pfam" id="PF08548"/>
    </source>
</evidence>
<reference evidence="6 7" key="1">
    <citation type="submission" date="2017-08" db="EMBL/GenBank/DDBJ databases">
        <title>Infants hospitalized years apart are colonized by the same room-sourced microbial strains.</title>
        <authorList>
            <person name="Brooks B."/>
            <person name="Olm M.R."/>
            <person name="Firek B.A."/>
            <person name="Baker R."/>
            <person name="Thomas B.C."/>
            <person name="Morowitz M.J."/>
            <person name="Banfield J.F."/>
        </authorList>
    </citation>
    <scope>NUCLEOTIDE SEQUENCE [LARGE SCALE GENOMIC DNA]</scope>
    <source>
        <strain evidence="6">S2_005_002_R2_34</strain>
    </source>
</reference>
<comment type="caution">
    <text evidence="6">The sequence shown here is derived from an EMBL/GenBank/DDBJ whole genome shotgun (WGS) entry which is preliminary data.</text>
</comment>
<evidence type="ECO:0000313" key="7">
    <source>
        <dbReference type="Proteomes" id="UP000249185"/>
    </source>
</evidence>
<comment type="cofactor">
    <cofactor evidence="1">
        <name>Ca(2+)</name>
        <dbReference type="ChEBI" id="CHEBI:29108"/>
    </cofactor>
</comment>
<dbReference type="InterPro" id="IPR050557">
    <property type="entry name" value="RTX_toxin/Mannuronan_C5-epim"/>
</dbReference>
<dbReference type="GO" id="GO:0005509">
    <property type="term" value="F:calcium ion binding"/>
    <property type="evidence" value="ECO:0007669"/>
    <property type="project" value="InterPro"/>
</dbReference>